<comment type="caution">
    <text evidence="1">The sequence shown here is derived from an EMBL/GenBank/DDBJ whole genome shotgun (WGS) entry which is preliminary data.</text>
</comment>
<proteinExistence type="predicted"/>
<accession>A0ABR1YFB7</accession>
<keyword evidence="2" id="KW-1185">Reference proteome</keyword>
<gene>
    <name evidence="1" type="ORF">HDK90DRAFT_494783</name>
</gene>
<dbReference type="EMBL" id="JBBWRZ010000010">
    <property type="protein sequence ID" value="KAK8227330.1"/>
    <property type="molecule type" value="Genomic_DNA"/>
</dbReference>
<reference evidence="1 2" key="1">
    <citation type="submission" date="2024-04" db="EMBL/GenBank/DDBJ databases">
        <title>Phyllosticta paracitricarpa is synonymous to the EU quarantine fungus P. citricarpa based on phylogenomic analyses.</title>
        <authorList>
            <consortium name="Lawrence Berkeley National Laboratory"/>
            <person name="Van Ingen-Buijs V.A."/>
            <person name="Van Westerhoven A.C."/>
            <person name="Haridas S."/>
            <person name="Skiadas P."/>
            <person name="Martin F."/>
            <person name="Groenewald J.Z."/>
            <person name="Crous P.W."/>
            <person name="Seidl M.F."/>
        </authorList>
    </citation>
    <scope>NUCLEOTIDE SEQUENCE [LARGE SCALE GENOMIC DNA]</scope>
    <source>
        <strain evidence="1 2">CBS 123374</strain>
    </source>
</reference>
<organism evidence="1 2">
    <name type="scientific">Phyllosticta capitalensis</name>
    <dbReference type="NCBI Taxonomy" id="121624"/>
    <lineage>
        <taxon>Eukaryota</taxon>
        <taxon>Fungi</taxon>
        <taxon>Dikarya</taxon>
        <taxon>Ascomycota</taxon>
        <taxon>Pezizomycotina</taxon>
        <taxon>Dothideomycetes</taxon>
        <taxon>Dothideomycetes incertae sedis</taxon>
        <taxon>Botryosphaeriales</taxon>
        <taxon>Phyllostictaceae</taxon>
        <taxon>Phyllosticta</taxon>
    </lineage>
</organism>
<sequence length="231" mass="25911">MSVRTSIVQRTCKSSMDERVNLRDRNDIHSTRTGPSMMVVEELETEPIPGRFPSIARRLRLIRRTLWFGDLRERDVTGVAPQQPVIAYPPTASCAGVVVALDFDLLINAIPIDLLVRRWVQIWVVEADLEGNDIATVFVLALDVDDRLLVFGPFGELDLQPSVQPVLPTILRIEVRDVVCEAAVGKEDGRKGRSANGVCERIGSYHEHHDGNPYCKDLSPHPEMPKKEKIV</sequence>
<protein>
    <submittedName>
        <fullName evidence="1">Uncharacterized protein</fullName>
    </submittedName>
</protein>
<name>A0ABR1YFB7_9PEZI</name>
<evidence type="ECO:0000313" key="2">
    <source>
        <dbReference type="Proteomes" id="UP001492380"/>
    </source>
</evidence>
<evidence type="ECO:0000313" key="1">
    <source>
        <dbReference type="EMBL" id="KAK8227330.1"/>
    </source>
</evidence>
<dbReference type="Proteomes" id="UP001492380">
    <property type="component" value="Unassembled WGS sequence"/>
</dbReference>